<organism evidence="2 3">
    <name type="scientific">Haemaphysalis longicornis</name>
    <name type="common">Bush tick</name>
    <dbReference type="NCBI Taxonomy" id="44386"/>
    <lineage>
        <taxon>Eukaryota</taxon>
        <taxon>Metazoa</taxon>
        <taxon>Ecdysozoa</taxon>
        <taxon>Arthropoda</taxon>
        <taxon>Chelicerata</taxon>
        <taxon>Arachnida</taxon>
        <taxon>Acari</taxon>
        <taxon>Parasitiformes</taxon>
        <taxon>Ixodida</taxon>
        <taxon>Ixodoidea</taxon>
        <taxon>Ixodidae</taxon>
        <taxon>Haemaphysalinae</taxon>
        <taxon>Haemaphysalis</taxon>
    </lineage>
</organism>
<name>A0A9J6FK03_HAELO</name>
<dbReference type="EMBL" id="JABSTR010000001">
    <property type="protein sequence ID" value="KAH9363135.1"/>
    <property type="molecule type" value="Genomic_DNA"/>
</dbReference>
<gene>
    <name evidence="2" type="ORF">HPB48_011897</name>
</gene>
<feature type="coiled-coil region" evidence="1">
    <location>
        <begin position="21"/>
        <end position="72"/>
    </location>
</feature>
<evidence type="ECO:0000313" key="3">
    <source>
        <dbReference type="Proteomes" id="UP000821853"/>
    </source>
</evidence>
<dbReference type="Proteomes" id="UP000821853">
    <property type="component" value="Chromosome 1"/>
</dbReference>
<dbReference type="OMA" id="RTERNEQ"/>
<dbReference type="VEuPathDB" id="VectorBase:HLOH_061038"/>
<reference evidence="2 3" key="1">
    <citation type="journal article" date="2020" name="Cell">
        <title>Large-Scale Comparative Analyses of Tick Genomes Elucidate Their Genetic Diversity and Vector Capacities.</title>
        <authorList>
            <consortium name="Tick Genome and Microbiome Consortium (TIGMIC)"/>
            <person name="Jia N."/>
            <person name="Wang J."/>
            <person name="Shi W."/>
            <person name="Du L."/>
            <person name="Sun Y."/>
            <person name="Zhan W."/>
            <person name="Jiang J.F."/>
            <person name="Wang Q."/>
            <person name="Zhang B."/>
            <person name="Ji P."/>
            <person name="Bell-Sakyi L."/>
            <person name="Cui X.M."/>
            <person name="Yuan T.T."/>
            <person name="Jiang B.G."/>
            <person name="Yang W.F."/>
            <person name="Lam T.T."/>
            <person name="Chang Q.C."/>
            <person name="Ding S.J."/>
            <person name="Wang X.J."/>
            <person name="Zhu J.G."/>
            <person name="Ruan X.D."/>
            <person name="Zhao L."/>
            <person name="Wei J.T."/>
            <person name="Ye R.Z."/>
            <person name="Que T.C."/>
            <person name="Du C.H."/>
            <person name="Zhou Y.H."/>
            <person name="Cheng J.X."/>
            <person name="Dai P.F."/>
            <person name="Guo W.B."/>
            <person name="Han X.H."/>
            <person name="Huang E.J."/>
            <person name="Li L.F."/>
            <person name="Wei W."/>
            <person name="Gao Y.C."/>
            <person name="Liu J.Z."/>
            <person name="Shao H.Z."/>
            <person name="Wang X."/>
            <person name="Wang C.C."/>
            <person name="Yang T.C."/>
            <person name="Huo Q.B."/>
            <person name="Li W."/>
            <person name="Chen H.Y."/>
            <person name="Chen S.E."/>
            <person name="Zhou L.G."/>
            <person name="Ni X.B."/>
            <person name="Tian J.H."/>
            <person name="Sheng Y."/>
            <person name="Liu T."/>
            <person name="Pan Y.S."/>
            <person name="Xia L.Y."/>
            <person name="Li J."/>
            <person name="Zhao F."/>
            <person name="Cao W.C."/>
        </authorList>
    </citation>
    <scope>NUCLEOTIDE SEQUENCE [LARGE SCALE GENOMIC DNA]</scope>
    <source>
        <strain evidence="2">HaeL-2018</strain>
    </source>
</reference>
<evidence type="ECO:0000256" key="1">
    <source>
        <dbReference type="SAM" id="Coils"/>
    </source>
</evidence>
<accession>A0A9J6FK03</accession>
<dbReference type="OrthoDB" id="7048166at2759"/>
<evidence type="ECO:0000313" key="2">
    <source>
        <dbReference type="EMBL" id="KAH9363135.1"/>
    </source>
</evidence>
<proteinExistence type="predicted"/>
<comment type="caution">
    <text evidence="2">The sequence shown here is derived from an EMBL/GenBank/DDBJ whole genome shotgun (WGS) entry which is preliminary data.</text>
</comment>
<protein>
    <submittedName>
        <fullName evidence="2">Uncharacterized protein</fullName>
    </submittedName>
</protein>
<keyword evidence="3" id="KW-1185">Reference proteome</keyword>
<keyword evidence="1" id="KW-0175">Coiled coil</keyword>
<sequence>MPLKETVESIEDSVQFMSERYDELLTRTERNEQEVRDLKRRLEKVEAQDDELVQMRREVDDLEWRSRRLNLEFHGIQTAENEDLVSEINKLAAKIKLPLLDKNDIVAIHRLPSKKDKIPGVICRFAKQTDRDMWWQNRKKLSDAHEDLFLLENLTKRTRTLLFEQKSGPRLTISNTYGTTTTKYSCAK</sequence>
<dbReference type="AlphaFoldDB" id="A0A9J6FK03"/>